<dbReference type="AlphaFoldDB" id="A0A6N2L7T9"/>
<dbReference type="Gene3D" id="2.20.25.80">
    <property type="entry name" value="WRKY domain"/>
    <property type="match status" value="1"/>
</dbReference>
<evidence type="ECO:0000256" key="1">
    <source>
        <dbReference type="ARBA" id="ARBA00004123"/>
    </source>
</evidence>
<name>A0A6N2L7T9_SALVM</name>
<gene>
    <name evidence="7" type="ORF">SVIM_LOCUS194317</name>
</gene>
<keyword evidence="4" id="KW-0804">Transcription</keyword>
<dbReference type="GO" id="GO:0003700">
    <property type="term" value="F:DNA-binding transcription factor activity"/>
    <property type="evidence" value="ECO:0007669"/>
    <property type="project" value="InterPro"/>
</dbReference>
<keyword evidence="3" id="KW-0238">DNA-binding</keyword>
<evidence type="ECO:0000259" key="6">
    <source>
        <dbReference type="PROSITE" id="PS50811"/>
    </source>
</evidence>
<evidence type="ECO:0000256" key="3">
    <source>
        <dbReference type="ARBA" id="ARBA00023125"/>
    </source>
</evidence>
<feature type="domain" description="WRKY" evidence="6">
    <location>
        <begin position="16"/>
        <end position="38"/>
    </location>
</feature>
<evidence type="ECO:0000256" key="4">
    <source>
        <dbReference type="ARBA" id="ARBA00023163"/>
    </source>
</evidence>
<dbReference type="PANTHER" id="PTHR31429">
    <property type="entry name" value="WRKY TRANSCRIPTION FACTOR 36-RELATED"/>
    <property type="match status" value="1"/>
</dbReference>
<dbReference type="SUPFAM" id="SSF118290">
    <property type="entry name" value="WRKY DNA-binding domain"/>
    <property type="match status" value="1"/>
</dbReference>
<keyword evidence="5" id="KW-0539">Nucleus</keyword>
<evidence type="ECO:0000256" key="5">
    <source>
        <dbReference type="ARBA" id="ARBA00023242"/>
    </source>
</evidence>
<proteinExistence type="predicted"/>
<dbReference type="PROSITE" id="PS50811">
    <property type="entry name" value="WRKY"/>
    <property type="match status" value="1"/>
</dbReference>
<dbReference type="PANTHER" id="PTHR31429:SF106">
    <property type="entry name" value="WRKY TRANSCRIPTION FACTOR 31-RELATED"/>
    <property type="match status" value="1"/>
</dbReference>
<organism evidence="7">
    <name type="scientific">Salix viminalis</name>
    <name type="common">Common osier</name>
    <name type="synonym">Basket willow</name>
    <dbReference type="NCBI Taxonomy" id="40686"/>
    <lineage>
        <taxon>Eukaryota</taxon>
        <taxon>Viridiplantae</taxon>
        <taxon>Streptophyta</taxon>
        <taxon>Embryophyta</taxon>
        <taxon>Tracheophyta</taxon>
        <taxon>Spermatophyta</taxon>
        <taxon>Magnoliopsida</taxon>
        <taxon>eudicotyledons</taxon>
        <taxon>Gunneridae</taxon>
        <taxon>Pentapetalae</taxon>
        <taxon>rosids</taxon>
        <taxon>fabids</taxon>
        <taxon>Malpighiales</taxon>
        <taxon>Salicaceae</taxon>
        <taxon>Saliceae</taxon>
        <taxon>Salix</taxon>
    </lineage>
</organism>
<dbReference type="InterPro" id="IPR003657">
    <property type="entry name" value="WRKY_dom"/>
</dbReference>
<evidence type="ECO:0000256" key="2">
    <source>
        <dbReference type="ARBA" id="ARBA00023015"/>
    </source>
</evidence>
<dbReference type="SMART" id="SM00774">
    <property type="entry name" value="WRKY"/>
    <property type="match status" value="1"/>
</dbReference>
<reference evidence="7" key="1">
    <citation type="submission" date="2019-03" db="EMBL/GenBank/DDBJ databases">
        <authorList>
            <person name="Mank J."/>
            <person name="Almeida P."/>
        </authorList>
    </citation>
    <scope>NUCLEOTIDE SEQUENCE</scope>
    <source>
        <strain evidence="7">78183</strain>
    </source>
</reference>
<comment type="subcellular location">
    <subcellularLocation>
        <location evidence="1">Nucleus</location>
    </subcellularLocation>
</comment>
<keyword evidence="2" id="KW-0805">Transcription regulation</keyword>
<dbReference type="InterPro" id="IPR036576">
    <property type="entry name" value="WRKY_dom_sf"/>
</dbReference>
<dbReference type="InterPro" id="IPR044810">
    <property type="entry name" value="WRKY_plant"/>
</dbReference>
<dbReference type="GO" id="GO:0043565">
    <property type="term" value="F:sequence-specific DNA binding"/>
    <property type="evidence" value="ECO:0007669"/>
    <property type="project" value="InterPro"/>
</dbReference>
<dbReference type="Pfam" id="PF03106">
    <property type="entry name" value="WRKY"/>
    <property type="match status" value="1"/>
</dbReference>
<evidence type="ECO:0000313" key="7">
    <source>
        <dbReference type="EMBL" id="VFU37197.1"/>
    </source>
</evidence>
<accession>A0A6N2L7T9</accession>
<dbReference type="GO" id="GO:0005634">
    <property type="term" value="C:nucleus"/>
    <property type="evidence" value="ECO:0007669"/>
    <property type="project" value="UniProtKB-SubCell"/>
</dbReference>
<protein>
    <recommendedName>
        <fullName evidence="6">WRKY domain-containing protein</fullName>
    </recommendedName>
</protein>
<dbReference type="EMBL" id="CAADRP010001224">
    <property type="protein sequence ID" value="VFU37197.1"/>
    <property type="molecule type" value="Genomic_DNA"/>
</dbReference>
<sequence>MDASGGSMVKRWPTVTPCPRAYYRCTMAVGCPVRKQVQPVAEKAYPRVAASTLVCQWLPYPLPHHFPTITLDLTQGPSTTMPFLRTPATFPDLPLHGCPQLLGNPIYVGPKLPPIPSVQLGQRHASVVETVTAAIASDP</sequence>